<dbReference type="InterPro" id="IPR051345">
    <property type="entry name" value="Importin_beta-like_NTR"/>
</dbReference>
<evidence type="ECO:0000313" key="6">
    <source>
        <dbReference type="Proteomes" id="UP000322873"/>
    </source>
</evidence>
<evidence type="ECO:0000256" key="3">
    <source>
        <dbReference type="ARBA" id="ARBA00022448"/>
    </source>
</evidence>
<dbReference type="InterPro" id="IPR011989">
    <property type="entry name" value="ARM-like"/>
</dbReference>
<keyword evidence="4" id="KW-0539">Nucleus</keyword>
<evidence type="ECO:0008006" key="7">
    <source>
        <dbReference type="Google" id="ProtNLM"/>
    </source>
</evidence>
<dbReference type="InterPro" id="IPR016024">
    <property type="entry name" value="ARM-type_fold"/>
</dbReference>
<dbReference type="GO" id="GO:0006606">
    <property type="term" value="P:protein import into nucleus"/>
    <property type="evidence" value="ECO:0007669"/>
    <property type="project" value="TreeGrafter"/>
</dbReference>
<proteinExistence type="inferred from homology"/>
<reference evidence="5 6" key="1">
    <citation type="submission" date="2019-06" db="EMBL/GenBank/DDBJ databases">
        <title>Genome Sequence of the Brown Rot Fungal Pathogen Monilinia fructicola.</title>
        <authorList>
            <person name="De Miccolis Angelini R.M."/>
            <person name="Landi L."/>
            <person name="Abate D."/>
            <person name="Pollastro S."/>
            <person name="Romanazzi G."/>
            <person name="Faretra F."/>
        </authorList>
    </citation>
    <scope>NUCLEOTIDE SEQUENCE [LARGE SCALE GENOMIC DNA]</scope>
    <source>
        <strain evidence="5 6">Mfrc123</strain>
    </source>
</reference>
<evidence type="ECO:0000256" key="2">
    <source>
        <dbReference type="ARBA" id="ARBA00007991"/>
    </source>
</evidence>
<evidence type="ECO:0000313" key="5">
    <source>
        <dbReference type="EMBL" id="KAA8572787.1"/>
    </source>
</evidence>
<protein>
    <recommendedName>
        <fullName evidence="7">Importin N-terminal domain-containing protein</fullName>
    </recommendedName>
</protein>
<dbReference type="VEuPathDB" id="FungiDB:MFRU_003g00960"/>
<dbReference type="Gene3D" id="1.25.10.10">
    <property type="entry name" value="Leucine-rich Repeat Variant"/>
    <property type="match status" value="1"/>
</dbReference>
<accession>A0A5M9JVT5</accession>
<name>A0A5M9JVT5_MONFR</name>
<comment type="caution">
    <text evidence="5">The sequence shown here is derived from an EMBL/GenBank/DDBJ whole genome shotgun (WGS) entry which is preliminary data.</text>
</comment>
<dbReference type="PANTHER" id="PTHR12363:SF33">
    <property type="entry name" value="IMPORTIN-13"/>
    <property type="match status" value="1"/>
</dbReference>
<dbReference type="Proteomes" id="UP000322873">
    <property type="component" value="Unassembled WGS sequence"/>
</dbReference>
<keyword evidence="6" id="KW-1185">Reference proteome</keyword>
<keyword evidence="3" id="KW-0813">Transport</keyword>
<comment type="subcellular location">
    <subcellularLocation>
        <location evidence="1">Nucleus</location>
    </subcellularLocation>
</comment>
<evidence type="ECO:0000256" key="4">
    <source>
        <dbReference type="ARBA" id="ARBA00023242"/>
    </source>
</evidence>
<gene>
    <name evidence="5" type="ORF">EYC84_003368</name>
</gene>
<dbReference type="GO" id="GO:0005737">
    <property type="term" value="C:cytoplasm"/>
    <property type="evidence" value="ECO:0007669"/>
    <property type="project" value="TreeGrafter"/>
</dbReference>
<evidence type="ECO:0000256" key="1">
    <source>
        <dbReference type="ARBA" id="ARBA00004123"/>
    </source>
</evidence>
<dbReference type="GO" id="GO:0005634">
    <property type="term" value="C:nucleus"/>
    <property type="evidence" value="ECO:0007669"/>
    <property type="project" value="UniProtKB-SubCell"/>
</dbReference>
<dbReference type="SUPFAM" id="SSF48371">
    <property type="entry name" value="ARM repeat"/>
    <property type="match status" value="1"/>
</dbReference>
<dbReference type="PANTHER" id="PTHR12363">
    <property type="entry name" value="TRANSPORTIN 3 AND IMPORTIN 13"/>
    <property type="match status" value="1"/>
</dbReference>
<dbReference type="AlphaFoldDB" id="A0A5M9JVT5"/>
<dbReference type="EMBL" id="VICG01000004">
    <property type="protein sequence ID" value="KAA8572787.1"/>
    <property type="molecule type" value="Genomic_DNA"/>
</dbReference>
<comment type="similarity">
    <text evidence="2">Belongs to the importin beta family.</text>
</comment>
<organism evidence="5 6">
    <name type="scientific">Monilinia fructicola</name>
    <name type="common">Brown rot fungus</name>
    <name type="synonym">Ciboria fructicola</name>
    <dbReference type="NCBI Taxonomy" id="38448"/>
    <lineage>
        <taxon>Eukaryota</taxon>
        <taxon>Fungi</taxon>
        <taxon>Dikarya</taxon>
        <taxon>Ascomycota</taxon>
        <taxon>Pezizomycotina</taxon>
        <taxon>Leotiomycetes</taxon>
        <taxon>Helotiales</taxon>
        <taxon>Sclerotiniaceae</taxon>
        <taxon>Monilinia</taxon>
    </lineage>
</organism>
<sequence length="1028" mass="114968">MEDDTLPSSLDEVEALIQQLYKPGPPERVSKVQETLQKLQRSPAGWDLANGLLGRNSENVKFFGALTFTVKLNTDSQSLKDEDAQVVLQRIIGWLIKCLNSGCGPLVVRKLCTTLVTYFLHFSGSWARCIAHLTYCLCLGEAVPYLKLEDAPTMAVLAQNLPDDKNLAILWFSATLVEEVGKTDSNSMKQHKFHEHVVQNVDDIVTIMTKGITNTGIPINSKVRQESMKCFQSWVLYSHRAFLDAAIVLDPLRTLTRPALMLIIDDDLYEITVELFADVLANYSSFLSEDDFTMLYDIFSSPWAEDRYTKLIQGDFDFDSVQFGQFLLSFGDATVQDLAQNITDSRSQRILSALVGLLATDGYIVNEDKIFVPAVEFWAIYLETVLDLSYNVDASPSWLPAARSVLMQAIEKCWHKMQFPPQHIFSSWDSSERTGFKDARRDVGDLIQQSYMLLGLPLVSSFVDLVLKSAEKGDAWSELEASLTCLAEFQDYIKEESDEYLDKVFGSPLFSMLTKSDSTAPSRTRQAFLMVINGYPDYFERHVQHLPSALNLMFSMLHSPTLARVTSKSIAMLCSSCRKVLVPELGAFLQQYSEITRANSVESYAKEGVIGAIASIIEAMPNDELKLGPLRQLLEFVWSDHERSLHLLSTQFTNSTSNIPLPDGQVAADEVALTALRCLTSIGKGLQVPADTPVDLNKDENSYSFWKNGHGREIQVQVLNILTATNEAFPGHGEIIEETSHVFRTGLVEEDGPLVFPPEDVAKFIFRSNYQTPRVITVINTACSLINSCNTASVEHDNEVLSSLLIWVSGLMEAINHEPSNDPEISQPSIEFLHRLISTPKNLHILLNHEPKSSLEHIFMFTLKALTGRDPLPKQSAAEFWASFVSLPINNPDPNVQQAITNALQHLGPLLSQALIYNIGGAAARSELDKLSEPLRKLVVSQVRAKSWLEAALIDGNFPSDKVDQKEKLVFLTKVMNLRGAKGTNAVVREFWLARMNKISREEKAISLQLRDPVSFFFSFFHGENSIP</sequence>